<dbReference type="SMART" id="SM00066">
    <property type="entry name" value="GAL4"/>
    <property type="match status" value="1"/>
</dbReference>
<comment type="caution">
    <text evidence="9">The sequence shown here is derived from an EMBL/GenBank/DDBJ whole genome shotgun (WGS) entry which is preliminary data.</text>
</comment>
<dbReference type="PROSITE" id="PS50048">
    <property type="entry name" value="ZN2_CY6_FUNGAL_2"/>
    <property type="match status" value="1"/>
</dbReference>
<accession>A0A9P7AYD9</accession>
<evidence type="ECO:0000256" key="1">
    <source>
        <dbReference type="ARBA" id="ARBA00022723"/>
    </source>
</evidence>
<feature type="domain" description="Zn(2)-C6 fungal-type" evidence="8">
    <location>
        <begin position="145"/>
        <end position="173"/>
    </location>
</feature>
<keyword evidence="5" id="KW-0804">Transcription</keyword>
<feature type="region of interest" description="Disordered" evidence="7">
    <location>
        <begin position="184"/>
        <end position="211"/>
    </location>
</feature>
<dbReference type="PROSITE" id="PS00463">
    <property type="entry name" value="ZN2_CY6_FUNGAL_1"/>
    <property type="match status" value="1"/>
</dbReference>
<feature type="compositionally biased region" description="Polar residues" evidence="7">
    <location>
        <begin position="41"/>
        <end position="55"/>
    </location>
</feature>
<dbReference type="Proteomes" id="UP000785200">
    <property type="component" value="Unassembled WGS sequence"/>
</dbReference>
<dbReference type="Pfam" id="PF00172">
    <property type="entry name" value="Zn_clus"/>
    <property type="match status" value="1"/>
</dbReference>
<dbReference type="PANTHER" id="PTHR36206:SF13">
    <property type="entry name" value="TRANSCRIPTIONAL REGULATORY PROTEIN MOC3"/>
    <property type="match status" value="1"/>
</dbReference>
<evidence type="ECO:0000256" key="2">
    <source>
        <dbReference type="ARBA" id="ARBA00022833"/>
    </source>
</evidence>
<dbReference type="InterPro" id="IPR036864">
    <property type="entry name" value="Zn2-C6_fun-type_DNA-bd_sf"/>
</dbReference>
<dbReference type="PANTHER" id="PTHR36206">
    <property type="entry name" value="ASPERCRYPTIN BIOSYNTHESIS CLUSTER-SPECIFIC TRANSCRIPTION REGULATOR ATNN-RELATED"/>
    <property type="match status" value="1"/>
</dbReference>
<evidence type="ECO:0000256" key="6">
    <source>
        <dbReference type="ARBA" id="ARBA00023242"/>
    </source>
</evidence>
<proteinExistence type="predicted"/>
<name>A0A9P7AYD9_9HELO</name>
<keyword evidence="10" id="KW-1185">Reference proteome</keyword>
<dbReference type="OrthoDB" id="5375558at2759"/>
<dbReference type="AlphaFoldDB" id="A0A9P7AYD9"/>
<evidence type="ECO:0000256" key="5">
    <source>
        <dbReference type="ARBA" id="ARBA00023163"/>
    </source>
</evidence>
<sequence length="616" mass="66858">MSNNQQQAGQSRQSVSYPSPTSYPSPSMSNAPYNYPPPNNQQVNESYRASPTGSNGAMPLPSMRSLDPMQQQQQHMGSPLPHPPVAQMGGNYYHSQSQTLPHPYPNVTSDPNGGGNMRYALPVSDPRVMSGGRHKKEIKRRTKTGCLTCRKRRIKCDEHHPACRNCQKSKRECMGYDPIFKSQPGPAAIQPAPSSAPSQGPLSATANPYGNQPQMLGGYSAAAMNYDPSLPAGVSSPGSGQHYDYASAIDPALTSGHTSAAGNQYMQSTPGMSAYYNDPKRELYGNSPYSSSGASDTLHLRGGGGGSVSPSVAYFAQDVADTISPAKRSVIDLLAMGGPIPALVSQDQNPTSIDETKHLYYSIYAPGLENFLESKWYSVKGLNKFLGDKGMMDLFGALLVQFQKSNTDPKEVFYTNSIEARVCWSLACNVRAGATEMNGAKSTGLVPPSDDPMEAARRLRVFEALLTGEVRPHNPLTQPVPGSTDHHRLRELEFWHKLGNFVCIPEDDSQKQIDDSLAALRTLLDGRENRDVLYSIAVIRAIGQRVSDYTASDMPHHFDETDDKSKLQVAKKFITDEANGNGTTNVIRRFCELATRTWSAASANASSASPVPQNES</sequence>
<protein>
    <submittedName>
        <fullName evidence="9">Transcriptional regulatory</fullName>
    </submittedName>
</protein>
<gene>
    <name evidence="9" type="ORF">D0Z07_3993</name>
</gene>
<dbReference type="EMBL" id="VNKQ01000007">
    <property type="protein sequence ID" value="KAG0649919.1"/>
    <property type="molecule type" value="Genomic_DNA"/>
</dbReference>
<evidence type="ECO:0000256" key="3">
    <source>
        <dbReference type="ARBA" id="ARBA00023015"/>
    </source>
</evidence>
<dbReference type="GO" id="GO:0000981">
    <property type="term" value="F:DNA-binding transcription factor activity, RNA polymerase II-specific"/>
    <property type="evidence" value="ECO:0007669"/>
    <property type="project" value="InterPro"/>
</dbReference>
<keyword evidence="6" id="KW-0539">Nucleus</keyword>
<keyword evidence="4" id="KW-0238">DNA-binding</keyword>
<dbReference type="Gene3D" id="4.10.240.10">
    <property type="entry name" value="Zn(2)-C6 fungal-type DNA-binding domain"/>
    <property type="match status" value="1"/>
</dbReference>
<keyword evidence="2" id="KW-0862">Zinc</keyword>
<evidence type="ECO:0000313" key="9">
    <source>
        <dbReference type="EMBL" id="KAG0649919.1"/>
    </source>
</evidence>
<evidence type="ECO:0000256" key="7">
    <source>
        <dbReference type="SAM" id="MobiDB-lite"/>
    </source>
</evidence>
<dbReference type="GO" id="GO:0003677">
    <property type="term" value="F:DNA binding"/>
    <property type="evidence" value="ECO:0007669"/>
    <property type="project" value="UniProtKB-KW"/>
</dbReference>
<feature type="region of interest" description="Disordered" evidence="7">
    <location>
        <begin position="1"/>
        <end position="93"/>
    </location>
</feature>
<reference evidence="9" key="1">
    <citation type="submission" date="2019-07" db="EMBL/GenBank/DDBJ databases">
        <title>Hyphodiscus hymeniophilus genome sequencing and assembly.</title>
        <authorList>
            <person name="Kramer G."/>
            <person name="Nodwell J."/>
        </authorList>
    </citation>
    <scope>NUCLEOTIDE SEQUENCE</scope>
    <source>
        <strain evidence="9">ATCC 34498</strain>
    </source>
</reference>
<feature type="compositionally biased region" description="Polar residues" evidence="7">
    <location>
        <begin position="1"/>
        <end position="13"/>
    </location>
</feature>
<organism evidence="9 10">
    <name type="scientific">Hyphodiscus hymeniophilus</name>
    <dbReference type="NCBI Taxonomy" id="353542"/>
    <lineage>
        <taxon>Eukaryota</taxon>
        <taxon>Fungi</taxon>
        <taxon>Dikarya</taxon>
        <taxon>Ascomycota</taxon>
        <taxon>Pezizomycotina</taxon>
        <taxon>Leotiomycetes</taxon>
        <taxon>Helotiales</taxon>
        <taxon>Hyphodiscaceae</taxon>
        <taxon>Hyphodiscus</taxon>
    </lineage>
</organism>
<feature type="compositionally biased region" description="Low complexity" evidence="7">
    <location>
        <begin position="14"/>
        <end position="33"/>
    </location>
</feature>
<keyword evidence="1" id="KW-0479">Metal-binding</keyword>
<dbReference type="GO" id="GO:0008270">
    <property type="term" value="F:zinc ion binding"/>
    <property type="evidence" value="ECO:0007669"/>
    <property type="project" value="InterPro"/>
</dbReference>
<feature type="compositionally biased region" description="Low complexity" evidence="7">
    <location>
        <begin position="184"/>
        <end position="204"/>
    </location>
</feature>
<dbReference type="CDD" id="cd00067">
    <property type="entry name" value="GAL4"/>
    <property type="match status" value="1"/>
</dbReference>
<evidence type="ECO:0000313" key="10">
    <source>
        <dbReference type="Proteomes" id="UP000785200"/>
    </source>
</evidence>
<dbReference type="InterPro" id="IPR052360">
    <property type="entry name" value="Transcr_Regulatory_Proteins"/>
</dbReference>
<dbReference type="SUPFAM" id="SSF57701">
    <property type="entry name" value="Zn2/Cys6 DNA-binding domain"/>
    <property type="match status" value="1"/>
</dbReference>
<evidence type="ECO:0000259" key="8">
    <source>
        <dbReference type="PROSITE" id="PS50048"/>
    </source>
</evidence>
<evidence type="ECO:0000256" key="4">
    <source>
        <dbReference type="ARBA" id="ARBA00023125"/>
    </source>
</evidence>
<dbReference type="InterPro" id="IPR001138">
    <property type="entry name" value="Zn2Cys6_DnaBD"/>
</dbReference>
<keyword evidence="3" id="KW-0805">Transcription regulation</keyword>